<evidence type="ECO:0000313" key="2">
    <source>
        <dbReference type="WBParaSite" id="PS1159_v2.g8493.t1"/>
    </source>
</evidence>
<organism evidence="1 2">
    <name type="scientific">Panagrolaimus sp. PS1159</name>
    <dbReference type="NCBI Taxonomy" id="55785"/>
    <lineage>
        <taxon>Eukaryota</taxon>
        <taxon>Metazoa</taxon>
        <taxon>Ecdysozoa</taxon>
        <taxon>Nematoda</taxon>
        <taxon>Chromadorea</taxon>
        <taxon>Rhabditida</taxon>
        <taxon>Tylenchina</taxon>
        <taxon>Panagrolaimomorpha</taxon>
        <taxon>Panagrolaimoidea</taxon>
        <taxon>Panagrolaimidae</taxon>
        <taxon>Panagrolaimus</taxon>
    </lineage>
</organism>
<reference evidence="2" key="1">
    <citation type="submission" date="2022-11" db="UniProtKB">
        <authorList>
            <consortium name="WormBaseParasite"/>
        </authorList>
    </citation>
    <scope>IDENTIFICATION</scope>
</reference>
<sequence>MAFGGHMLRFGVLGIVVERLFATIYWRTYQIRPTFQTFIAISLTAASISVTFIITLLTHLFRVDMNLRNIAIFITHTGSLCVALFLIYKNQKLHIHSRFRPLLLQRYQLAQNLKNLRILKPYIIIMATLGPITPLIYQILYLIGDSTIDVSIPVLYTLYDLSLIMCEIIFLYSIFKTQYQVKATSTVSTAYIKQEPQKHVQTALGTYIPTLQTADDYFVELRNTWM</sequence>
<proteinExistence type="predicted"/>
<name>A0AC35GTT1_9BILA</name>
<evidence type="ECO:0000313" key="1">
    <source>
        <dbReference type="Proteomes" id="UP000887580"/>
    </source>
</evidence>
<accession>A0AC35GTT1</accession>
<protein>
    <submittedName>
        <fullName evidence="2">Uncharacterized protein</fullName>
    </submittedName>
</protein>
<dbReference type="WBParaSite" id="PS1159_v2.g8493.t1">
    <property type="protein sequence ID" value="PS1159_v2.g8493.t1"/>
    <property type="gene ID" value="PS1159_v2.g8493"/>
</dbReference>
<dbReference type="Proteomes" id="UP000887580">
    <property type="component" value="Unplaced"/>
</dbReference>